<proteinExistence type="predicted"/>
<accession>A0A2I1C0C4</accession>
<protein>
    <submittedName>
        <fullName evidence="1">Uncharacterized protein</fullName>
    </submittedName>
</protein>
<organism evidence="1 2">
    <name type="scientific">Aspergillus novofumigatus (strain IBT 16806)</name>
    <dbReference type="NCBI Taxonomy" id="1392255"/>
    <lineage>
        <taxon>Eukaryota</taxon>
        <taxon>Fungi</taxon>
        <taxon>Dikarya</taxon>
        <taxon>Ascomycota</taxon>
        <taxon>Pezizomycotina</taxon>
        <taxon>Eurotiomycetes</taxon>
        <taxon>Eurotiomycetidae</taxon>
        <taxon>Eurotiales</taxon>
        <taxon>Aspergillaceae</taxon>
        <taxon>Aspergillus</taxon>
        <taxon>Aspergillus subgen. Fumigati</taxon>
    </lineage>
</organism>
<sequence>MVESLPDHLPTIPIPDSSCFVASIQGYIGSLANLPPFSRPLTDTVSLLHHMRAPFSPSLPEEDANVLSDLFPSLKSLSQDIRTRQGRFALDEYLGVQLGTDIAQFWTEDYVYE</sequence>
<name>A0A2I1C0C4_ASPN1</name>
<dbReference type="VEuPathDB" id="FungiDB:P174DRAFT_284153"/>
<dbReference type="Proteomes" id="UP000234474">
    <property type="component" value="Unassembled WGS sequence"/>
</dbReference>
<dbReference type="AlphaFoldDB" id="A0A2I1C0C4"/>
<dbReference type="OMA" id="HIATPAH"/>
<evidence type="ECO:0000313" key="2">
    <source>
        <dbReference type="Proteomes" id="UP000234474"/>
    </source>
</evidence>
<reference evidence="2" key="1">
    <citation type="journal article" date="2018" name="Proc. Natl. Acad. Sci. U.S.A.">
        <title>Linking secondary metabolites to gene clusters through genome sequencing of six diverse Aspergillus species.</title>
        <authorList>
            <person name="Kaerboelling I."/>
            <person name="Vesth T.C."/>
            <person name="Frisvad J.C."/>
            <person name="Nybo J.L."/>
            <person name="Theobald S."/>
            <person name="Kuo A."/>
            <person name="Bowyer P."/>
            <person name="Matsuda Y."/>
            <person name="Mondo S."/>
            <person name="Lyhne E.K."/>
            <person name="Kogle M.E."/>
            <person name="Clum A."/>
            <person name="Lipzen A."/>
            <person name="Salamov A."/>
            <person name="Ngan C.Y."/>
            <person name="Daum C."/>
            <person name="Chiniquy J."/>
            <person name="Barry K."/>
            <person name="LaButti K."/>
            <person name="Haridas S."/>
            <person name="Simmons B.A."/>
            <person name="Magnuson J.K."/>
            <person name="Mortensen U.H."/>
            <person name="Larsen T.O."/>
            <person name="Grigoriev I.V."/>
            <person name="Baker S.E."/>
            <person name="Andersen M.R."/>
        </authorList>
    </citation>
    <scope>NUCLEOTIDE SEQUENCE [LARGE SCALE GENOMIC DNA]</scope>
    <source>
        <strain evidence="2">IBT 16806</strain>
    </source>
</reference>
<dbReference type="GeneID" id="36528885"/>
<comment type="caution">
    <text evidence="1">The sequence shown here is derived from an EMBL/GenBank/DDBJ whole genome shotgun (WGS) entry which is preliminary data.</text>
</comment>
<keyword evidence="2" id="KW-1185">Reference proteome</keyword>
<dbReference type="OrthoDB" id="2129069at2759"/>
<gene>
    <name evidence="1" type="ORF">P174DRAFT_284153</name>
</gene>
<dbReference type="RefSeq" id="XP_024679673.1">
    <property type="nucleotide sequence ID" value="XM_024821559.1"/>
</dbReference>
<evidence type="ECO:0000313" key="1">
    <source>
        <dbReference type="EMBL" id="PKX91078.1"/>
    </source>
</evidence>
<dbReference type="EMBL" id="MSZS01000007">
    <property type="protein sequence ID" value="PKX91078.1"/>
    <property type="molecule type" value="Genomic_DNA"/>
</dbReference>